<organism evidence="2 3">
    <name type="scientific">Armillaria luteobubalina</name>
    <dbReference type="NCBI Taxonomy" id="153913"/>
    <lineage>
        <taxon>Eukaryota</taxon>
        <taxon>Fungi</taxon>
        <taxon>Dikarya</taxon>
        <taxon>Basidiomycota</taxon>
        <taxon>Agaricomycotina</taxon>
        <taxon>Agaricomycetes</taxon>
        <taxon>Agaricomycetidae</taxon>
        <taxon>Agaricales</taxon>
        <taxon>Marasmiineae</taxon>
        <taxon>Physalacriaceae</taxon>
        <taxon>Armillaria</taxon>
    </lineage>
</organism>
<evidence type="ECO:0000259" key="1">
    <source>
        <dbReference type="PROSITE" id="PS50234"/>
    </source>
</evidence>
<comment type="caution">
    <text evidence="2">The sequence shown here is derived from an EMBL/GenBank/DDBJ whole genome shotgun (WGS) entry which is preliminary data.</text>
</comment>
<name>A0AA39UPV5_9AGAR</name>
<dbReference type="PANTHER" id="PTHR34706">
    <property type="entry name" value="SLR1338 PROTEIN"/>
    <property type="match status" value="1"/>
</dbReference>
<dbReference type="SUPFAM" id="SSF53300">
    <property type="entry name" value="vWA-like"/>
    <property type="match status" value="1"/>
</dbReference>
<feature type="non-terminal residue" evidence="2">
    <location>
        <position position="1"/>
    </location>
</feature>
<evidence type="ECO:0000313" key="3">
    <source>
        <dbReference type="Proteomes" id="UP001175228"/>
    </source>
</evidence>
<protein>
    <recommendedName>
        <fullName evidence="1">VWFA domain-containing protein</fullName>
    </recommendedName>
</protein>
<dbReference type="AlphaFoldDB" id="A0AA39UPV5"/>
<keyword evidence="3" id="KW-1185">Reference proteome</keyword>
<accession>A0AA39UPV5</accession>
<sequence length="209" mass="23414">EDALEMLRKFDTVIVLDDSSSMHGPSWTEATEALSTLADMAGRYDDDGIDIYFLNNPKFGKNIKTDQQVRALLSSVSPRGVTPIGGRLDDLLGDYLHLLESKTYEELKLIKHRNYIVITDGQATDDPATVIAAMAKRLDNGNFPQTQVGIQFIQIGKSSKAARYLRELDDDLRNKYNIRDMVDTTEHHGQLTGEYLIKALIGGINRRVD</sequence>
<dbReference type="PANTHER" id="PTHR34706:SF1">
    <property type="entry name" value="VWFA DOMAIN-CONTAINING PROTEIN"/>
    <property type="match status" value="1"/>
</dbReference>
<reference evidence="2" key="1">
    <citation type="submission" date="2023-06" db="EMBL/GenBank/DDBJ databases">
        <authorList>
            <consortium name="Lawrence Berkeley National Laboratory"/>
            <person name="Ahrendt S."/>
            <person name="Sahu N."/>
            <person name="Indic B."/>
            <person name="Wong-Bajracharya J."/>
            <person name="Merenyi Z."/>
            <person name="Ke H.-M."/>
            <person name="Monk M."/>
            <person name="Kocsube S."/>
            <person name="Drula E."/>
            <person name="Lipzen A."/>
            <person name="Balint B."/>
            <person name="Henrissat B."/>
            <person name="Andreopoulos B."/>
            <person name="Martin F.M."/>
            <person name="Harder C.B."/>
            <person name="Rigling D."/>
            <person name="Ford K.L."/>
            <person name="Foster G.D."/>
            <person name="Pangilinan J."/>
            <person name="Papanicolaou A."/>
            <person name="Barry K."/>
            <person name="LaButti K."/>
            <person name="Viragh M."/>
            <person name="Koriabine M."/>
            <person name="Yan M."/>
            <person name="Riley R."/>
            <person name="Champramary S."/>
            <person name="Plett K.L."/>
            <person name="Tsai I.J."/>
            <person name="Slot J."/>
            <person name="Sipos G."/>
            <person name="Plett J."/>
            <person name="Nagy L.G."/>
            <person name="Grigoriev I.V."/>
        </authorList>
    </citation>
    <scope>NUCLEOTIDE SEQUENCE</scope>
    <source>
        <strain evidence="2">HWK02</strain>
    </source>
</reference>
<dbReference type="InterPro" id="IPR036465">
    <property type="entry name" value="vWFA_dom_sf"/>
</dbReference>
<dbReference type="PROSITE" id="PS50234">
    <property type="entry name" value="VWFA"/>
    <property type="match status" value="1"/>
</dbReference>
<proteinExistence type="predicted"/>
<feature type="domain" description="VWFA" evidence="1">
    <location>
        <begin position="11"/>
        <end position="200"/>
    </location>
</feature>
<dbReference type="InterPro" id="IPR002035">
    <property type="entry name" value="VWF_A"/>
</dbReference>
<dbReference type="Proteomes" id="UP001175228">
    <property type="component" value="Unassembled WGS sequence"/>
</dbReference>
<gene>
    <name evidence="2" type="ORF">EDD18DRAFT_1028544</name>
</gene>
<dbReference type="Gene3D" id="3.40.50.410">
    <property type="entry name" value="von Willebrand factor, type A domain"/>
    <property type="match status" value="1"/>
</dbReference>
<dbReference type="Pfam" id="PF00092">
    <property type="entry name" value="VWA"/>
    <property type="match status" value="1"/>
</dbReference>
<feature type="non-terminal residue" evidence="2">
    <location>
        <position position="209"/>
    </location>
</feature>
<dbReference type="EMBL" id="JAUEPU010000011">
    <property type="protein sequence ID" value="KAK0498252.1"/>
    <property type="molecule type" value="Genomic_DNA"/>
</dbReference>
<evidence type="ECO:0000313" key="2">
    <source>
        <dbReference type="EMBL" id="KAK0498252.1"/>
    </source>
</evidence>